<dbReference type="Proteomes" id="UP000634136">
    <property type="component" value="Unassembled WGS sequence"/>
</dbReference>
<evidence type="ECO:0000313" key="1">
    <source>
        <dbReference type="EMBL" id="KAF7829656.1"/>
    </source>
</evidence>
<accession>A0A834WRN4</accession>
<dbReference type="AlphaFoldDB" id="A0A834WRN4"/>
<gene>
    <name evidence="1" type="ORF">G2W53_011989</name>
</gene>
<reference evidence="1" key="1">
    <citation type="submission" date="2020-09" db="EMBL/GenBank/DDBJ databases">
        <title>Genome-Enabled Discovery of Anthraquinone Biosynthesis in Senna tora.</title>
        <authorList>
            <person name="Kang S.-H."/>
            <person name="Pandey R.P."/>
            <person name="Lee C.-M."/>
            <person name="Sim J.-S."/>
            <person name="Jeong J.-T."/>
            <person name="Choi B.-S."/>
            <person name="Jung M."/>
            <person name="Ginzburg D."/>
            <person name="Zhao K."/>
            <person name="Won S.Y."/>
            <person name="Oh T.-J."/>
            <person name="Yu Y."/>
            <person name="Kim N.-H."/>
            <person name="Lee O.R."/>
            <person name="Lee T.-H."/>
            <person name="Bashyal P."/>
            <person name="Kim T.-S."/>
            <person name="Lee W.-H."/>
            <person name="Kawkins C."/>
            <person name="Kim C.-K."/>
            <person name="Kim J.S."/>
            <person name="Ahn B.O."/>
            <person name="Rhee S.Y."/>
            <person name="Sohng J.K."/>
        </authorList>
    </citation>
    <scope>NUCLEOTIDE SEQUENCE</scope>
    <source>
        <tissue evidence="1">Leaf</tissue>
    </source>
</reference>
<comment type="caution">
    <text evidence="1">The sequence shown here is derived from an EMBL/GenBank/DDBJ whole genome shotgun (WGS) entry which is preliminary data.</text>
</comment>
<evidence type="ECO:0000313" key="2">
    <source>
        <dbReference type="Proteomes" id="UP000634136"/>
    </source>
</evidence>
<keyword evidence="2" id="KW-1185">Reference proteome</keyword>
<proteinExistence type="predicted"/>
<sequence>MGTCALALASKPFGVTFTGKVMVSTA</sequence>
<protein>
    <submittedName>
        <fullName evidence="1">Uncharacterized protein</fullName>
    </submittedName>
</protein>
<dbReference type="EMBL" id="JAAIUW010000005">
    <property type="protein sequence ID" value="KAF7829656.1"/>
    <property type="molecule type" value="Genomic_DNA"/>
</dbReference>
<name>A0A834WRN4_9FABA</name>
<organism evidence="1 2">
    <name type="scientific">Senna tora</name>
    <dbReference type="NCBI Taxonomy" id="362788"/>
    <lineage>
        <taxon>Eukaryota</taxon>
        <taxon>Viridiplantae</taxon>
        <taxon>Streptophyta</taxon>
        <taxon>Embryophyta</taxon>
        <taxon>Tracheophyta</taxon>
        <taxon>Spermatophyta</taxon>
        <taxon>Magnoliopsida</taxon>
        <taxon>eudicotyledons</taxon>
        <taxon>Gunneridae</taxon>
        <taxon>Pentapetalae</taxon>
        <taxon>rosids</taxon>
        <taxon>fabids</taxon>
        <taxon>Fabales</taxon>
        <taxon>Fabaceae</taxon>
        <taxon>Caesalpinioideae</taxon>
        <taxon>Cassia clade</taxon>
        <taxon>Senna</taxon>
    </lineage>
</organism>